<feature type="repeat" description="TPR" evidence="1">
    <location>
        <begin position="383"/>
        <end position="416"/>
    </location>
</feature>
<dbReference type="PATRIC" id="fig|1796491.3.peg.2721"/>
<dbReference type="Gene3D" id="1.25.40.10">
    <property type="entry name" value="Tetratricopeptide repeat domain"/>
    <property type="match status" value="1"/>
</dbReference>
<comment type="caution">
    <text evidence="3">The sequence shown here is derived from an EMBL/GenBank/DDBJ whole genome shotgun (WGS) entry which is preliminary data.</text>
</comment>
<evidence type="ECO:0000313" key="4">
    <source>
        <dbReference type="Proteomes" id="UP000070578"/>
    </source>
</evidence>
<dbReference type="InterPro" id="IPR004027">
    <property type="entry name" value="SEC_C_motif"/>
</dbReference>
<reference evidence="3 4" key="2">
    <citation type="submission" date="2016-03" db="EMBL/GenBank/DDBJ databases">
        <title>New uncultured bacterium of the family Gallionellaceae from acid mine drainage: description and reconstruction of genome based on metagenomic analysis of microbial community.</title>
        <authorList>
            <person name="Kadnikov V."/>
            <person name="Ivasenko D."/>
            <person name="Beletsky A."/>
            <person name="Mardanov A."/>
            <person name="Danilova E."/>
            <person name="Pimenov N."/>
            <person name="Karnachuk O."/>
            <person name="Ravin N."/>
        </authorList>
    </citation>
    <scope>NUCLEOTIDE SEQUENCE [LARGE SCALE GENOMIC DNA]</scope>
    <source>
        <strain evidence="3">ShG14-8</strain>
    </source>
</reference>
<dbReference type="SMART" id="SM00028">
    <property type="entry name" value="TPR"/>
    <property type="match status" value="4"/>
</dbReference>
<name>A0A139BQV6_9PROT</name>
<accession>A0A139BQV6</accession>
<protein>
    <recommendedName>
        <fullName evidence="2">DUF5672 domain-containing protein</fullName>
    </recommendedName>
</protein>
<dbReference type="InterPro" id="IPR019734">
    <property type="entry name" value="TPR_rpt"/>
</dbReference>
<dbReference type="SUPFAM" id="SSF103642">
    <property type="entry name" value="Sec-C motif"/>
    <property type="match status" value="1"/>
</dbReference>
<dbReference type="AlphaFoldDB" id="A0A139BQV6"/>
<dbReference type="Pfam" id="PF02810">
    <property type="entry name" value="SEC-C"/>
    <property type="match status" value="1"/>
</dbReference>
<feature type="domain" description="DUF5672" evidence="2">
    <location>
        <begin position="62"/>
        <end position="194"/>
    </location>
</feature>
<dbReference type="SUPFAM" id="SSF48452">
    <property type="entry name" value="TPR-like"/>
    <property type="match status" value="1"/>
</dbReference>
<dbReference type="InterPro" id="IPR011990">
    <property type="entry name" value="TPR-like_helical_dom_sf"/>
</dbReference>
<gene>
    <name evidence="3" type="ORF">AWT59_2496</name>
</gene>
<dbReference type="PROSITE" id="PS50005">
    <property type="entry name" value="TPR"/>
    <property type="match status" value="1"/>
</dbReference>
<evidence type="ECO:0000259" key="2">
    <source>
        <dbReference type="Pfam" id="PF18922"/>
    </source>
</evidence>
<dbReference type="EMBL" id="LSLI01000078">
    <property type="protein sequence ID" value="KXS31390.1"/>
    <property type="molecule type" value="Genomic_DNA"/>
</dbReference>
<organism evidence="3 4">
    <name type="scientific">Candidatus Gallionella acididurans</name>
    <dbReference type="NCBI Taxonomy" id="1796491"/>
    <lineage>
        <taxon>Bacteria</taxon>
        <taxon>Pseudomonadati</taxon>
        <taxon>Pseudomonadota</taxon>
        <taxon>Betaproteobacteria</taxon>
        <taxon>Nitrosomonadales</taxon>
        <taxon>Gallionellaceae</taxon>
        <taxon>Gallionella</taxon>
    </lineage>
</organism>
<keyword evidence="1" id="KW-0802">TPR repeat</keyword>
<dbReference type="Pfam" id="PF18922">
    <property type="entry name" value="DUF5672"/>
    <property type="match status" value="1"/>
</dbReference>
<proteinExistence type="predicted"/>
<dbReference type="Gene3D" id="3.10.450.50">
    <property type="match status" value="1"/>
</dbReference>
<reference evidence="3 4" key="1">
    <citation type="submission" date="2016-02" db="EMBL/GenBank/DDBJ databases">
        <authorList>
            <person name="Wen L."/>
            <person name="He K."/>
            <person name="Yang H."/>
        </authorList>
    </citation>
    <scope>NUCLEOTIDE SEQUENCE [LARGE SCALE GENOMIC DNA]</scope>
    <source>
        <strain evidence="3">ShG14-8</strain>
    </source>
</reference>
<dbReference type="InterPro" id="IPR043729">
    <property type="entry name" value="DUF5672"/>
</dbReference>
<dbReference type="Proteomes" id="UP000070578">
    <property type="component" value="Unassembled WGS sequence"/>
</dbReference>
<evidence type="ECO:0000256" key="1">
    <source>
        <dbReference type="PROSITE-ProRule" id="PRU00339"/>
    </source>
</evidence>
<sequence length="420" mass="46449">MESIPYLPDVTLCAIDCVNPVQALRALDLSGLQCRFGDVLFLSDTASQYQLAGCRMQVISRIGSVAEYSRFVLKELGHHIRTGHVLLVQWDGYIINPHSWRSGFLEYDYIGAPWGWYQDAHRVGNGGFSLRSRRLLDALLDEEIVDLDPEDEAIGRRYRTLLESKYGIRFAPDDIAEAFSFETIAPKGNPFGFHGLFNMWTVLPLDKLNGFVSALAASSVASPQYLQLCRNYVELGCMEEATILLNRRLEIIPDDSDAGKLLAALASPHAGIPPTQSMLGRNDPCPCGSGKRYKLCCGAISEHRPAATPLPAGQIGFILHNAMAHHHAGRLAEAEAGYRLVLEHKPKHATALQYLGVLAGQRGDPVRAQQLNRQALDLRSYLADFHINLGMCLRLQGRLQEARDCHSNVLALRPDDASPL</sequence>
<evidence type="ECO:0000313" key="3">
    <source>
        <dbReference type="EMBL" id="KXS31390.1"/>
    </source>
</evidence>